<feature type="transmembrane region" description="Helical" evidence="9">
    <location>
        <begin position="82"/>
        <end position="100"/>
    </location>
</feature>
<evidence type="ECO:0000313" key="11">
    <source>
        <dbReference type="Proteomes" id="UP000829069"/>
    </source>
</evidence>
<dbReference type="InterPro" id="IPR001898">
    <property type="entry name" value="SLC13A/DASS"/>
</dbReference>
<dbReference type="PANTHER" id="PTHR10283">
    <property type="entry name" value="SOLUTE CARRIER FAMILY 13 MEMBER"/>
    <property type="match status" value="1"/>
</dbReference>
<organism evidence="10 11">
    <name type="scientific">Arthrobacter sulfonylureivorans</name>
    <dbReference type="NCBI Taxonomy" id="2486855"/>
    <lineage>
        <taxon>Bacteria</taxon>
        <taxon>Bacillati</taxon>
        <taxon>Actinomycetota</taxon>
        <taxon>Actinomycetes</taxon>
        <taxon>Micrococcales</taxon>
        <taxon>Micrococcaceae</taxon>
        <taxon>Arthrobacter</taxon>
    </lineage>
</organism>
<evidence type="ECO:0000313" key="10">
    <source>
        <dbReference type="EMBL" id="UNK46363.1"/>
    </source>
</evidence>
<evidence type="ECO:0000256" key="6">
    <source>
        <dbReference type="ARBA" id="ARBA00023136"/>
    </source>
</evidence>
<feature type="transmembrane region" description="Helical" evidence="9">
    <location>
        <begin position="404"/>
        <end position="422"/>
    </location>
</feature>
<keyword evidence="6 9" id="KW-0472">Membrane</keyword>
<evidence type="ECO:0000256" key="7">
    <source>
        <dbReference type="ARBA" id="ARBA00031174"/>
    </source>
</evidence>
<feature type="transmembrane region" description="Helical" evidence="9">
    <location>
        <begin position="429"/>
        <end position="447"/>
    </location>
</feature>
<feature type="transmembrane region" description="Helical" evidence="9">
    <location>
        <begin position="106"/>
        <end position="124"/>
    </location>
</feature>
<feature type="transmembrane region" description="Helical" evidence="9">
    <location>
        <begin position="368"/>
        <end position="392"/>
    </location>
</feature>
<reference evidence="10 11" key="1">
    <citation type="submission" date="2022-03" db="EMBL/GenBank/DDBJ databases">
        <title>Isotopic signatures of nitrous oxide derived from detoxification processes.</title>
        <authorList>
            <person name="Behrendt U."/>
            <person name="Buchen C."/>
            <person name="Well R."/>
            <person name="Ulrich A."/>
            <person name="Rohe L."/>
            <person name="Kolb S."/>
            <person name="Schloter M."/>
            <person name="Horn M.A."/>
            <person name="Augustin J."/>
        </authorList>
    </citation>
    <scope>NUCLEOTIDE SEQUENCE [LARGE SCALE GENOMIC DNA]</scope>
    <source>
        <strain evidence="10 11">S4-C24</strain>
    </source>
</reference>
<proteinExistence type="inferred from homology"/>
<name>A0ABY3W7S2_9MICC</name>
<feature type="transmembrane region" description="Helical" evidence="9">
    <location>
        <begin position="198"/>
        <end position="218"/>
    </location>
</feature>
<feature type="transmembrane region" description="Helical" evidence="9">
    <location>
        <begin position="238"/>
        <end position="260"/>
    </location>
</feature>
<feature type="transmembrane region" description="Helical" evidence="9">
    <location>
        <begin position="169"/>
        <end position="186"/>
    </location>
</feature>
<sequence>MSQETQNRPEAAEARPGGDAEQTTAPETRTGRKLVALLAGPLAGLALFFILPESLAFEGRAVAGCALWMAIWWMTEAAPIPVTSLLPLVLFPLFGMDSMANVAAPYANPVVFLVMGGVILGLATEKSNLHRRIALLTIRTVGTRPAQIVLGLMVASAMISAWVSNTATAVIMVPIGVSILQLIRNIDRDAVDAKFAAAMMLGIAYGVTIGSMATLIGQPPMALMAAYLGSEQNYEMQFGQWMLVGVPFAAVMLFIAWFVLTKLVFRTRLEQIPGGAQLIRDEIAKLGAMTTPERRVGAIFLAAIFCWVAVPFIAQIPAVAHALPFLATISDTQVAMGAAIACFLVPANKRSAGKGSAPLLQWSSARDIPWGLLLLFGGGLSLSAMFTSTGLSEWIGNQVGGLNGMPPVVIVLVAAVVGLGLTELTSNTATAAAFFPIMGAVAVGVGIDPLLMTIVMTLAVCSAYMLPVATPSNAVAFGSGEVSIKQMVRAGLWLNLVSLVLIVVTLYTLLPLVFGVSL</sequence>
<evidence type="ECO:0000256" key="3">
    <source>
        <dbReference type="ARBA" id="ARBA00020150"/>
    </source>
</evidence>
<feature type="region of interest" description="Disordered" evidence="8">
    <location>
        <begin position="1"/>
        <end position="28"/>
    </location>
</feature>
<evidence type="ECO:0000256" key="2">
    <source>
        <dbReference type="ARBA" id="ARBA00006772"/>
    </source>
</evidence>
<feature type="transmembrane region" description="Helical" evidence="9">
    <location>
        <begin position="34"/>
        <end position="51"/>
    </location>
</feature>
<evidence type="ECO:0000256" key="4">
    <source>
        <dbReference type="ARBA" id="ARBA00022692"/>
    </source>
</evidence>
<feature type="transmembrane region" description="Helical" evidence="9">
    <location>
        <begin position="490"/>
        <end position="514"/>
    </location>
</feature>
<gene>
    <name evidence="10" type="ORF">MNQ99_03050</name>
</gene>
<feature type="transmembrane region" description="Helical" evidence="9">
    <location>
        <begin position="296"/>
        <end position="316"/>
    </location>
</feature>
<dbReference type="Pfam" id="PF00939">
    <property type="entry name" value="Na_sulph_symp"/>
    <property type="match status" value="1"/>
</dbReference>
<protein>
    <recommendedName>
        <fullName evidence="3">Sodium-dependent dicarboxylate transporter SdcS</fullName>
    </recommendedName>
    <alternativeName>
        <fullName evidence="7">Na(+)/dicarboxylate symporter</fullName>
    </alternativeName>
</protein>
<evidence type="ECO:0000256" key="5">
    <source>
        <dbReference type="ARBA" id="ARBA00022989"/>
    </source>
</evidence>
<keyword evidence="5 9" id="KW-1133">Transmembrane helix</keyword>
<dbReference type="EMBL" id="CP093326">
    <property type="protein sequence ID" value="UNK46363.1"/>
    <property type="molecule type" value="Genomic_DNA"/>
</dbReference>
<dbReference type="NCBIfam" id="TIGR00785">
    <property type="entry name" value="dass"/>
    <property type="match status" value="1"/>
</dbReference>
<comment type="subcellular location">
    <subcellularLocation>
        <location evidence="1">Membrane</location>
        <topology evidence="1">Multi-pass membrane protein</topology>
    </subcellularLocation>
</comment>
<keyword evidence="11" id="KW-1185">Reference proteome</keyword>
<dbReference type="Proteomes" id="UP000829069">
    <property type="component" value="Chromosome"/>
</dbReference>
<dbReference type="RefSeq" id="WP_241914402.1">
    <property type="nucleotide sequence ID" value="NZ_CP093326.1"/>
</dbReference>
<accession>A0ABY3W7S2</accession>
<keyword evidence="4 9" id="KW-0812">Transmembrane</keyword>
<evidence type="ECO:0000256" key="8">
    <source>
        <dbReference type="SAM" id="MobiDB-lite"/>
    </source>
</evidence>
<evidence type="ECO:0000256" key="9">
    <source>
        <dbReference type="SAM" id="Phobius"/>
    </source>
</evidence>
<evidence type="ECO:0000256" key="1">
    <source>
        <dbReference type="ARBA" id="ARBA00004141"/>
    </source>
</evidence>
<dbReference type="PANTHER" id="PTHR10283:SF82">
    <property type="entry name" value="SOLUTE CARRIER FAMILY 13 MEMBER 2"/>
    <property type="match status" value="1"/>
</dbReference>
<comment type="similarity">
    <text evidence="2">Belongs to the SLC13A/DASS transporter (TC 2.A.47) family. NADC subfamily.</text>
</comment>